<evidence type="ECO:0000313" key="5">
    <source>
        <dbReference type="EMBL" id="NHN31496.1"/>
    </source>
</evidence>
<sequence length="422" mass="46012">MSKLKKLGMTAVAISMVGALLAGCGDSAKSGSVGSADKKVELTFWDAAWNEAITPDVIKEFESKYPNIKINAQYNPDNGMSDKYLIALKQKSGPDVININLDWVTPYATLGSLLPLDSYIQTDKVDLNDFFEGSIKSAKVDNKIYTLPYRTETHGLLYNKKLFADAGIDASKAPQNWKQVLESAQKITKGDVFGIGLVGTNFGNLTTQLFNMIQSNGGSILNADNTKSMLNEPAAIEMAKLYVELSTKHKVTPTSILQNDNIANRNLFSNSKIAMYMSGAYDVAPIKQANASIDLAIGMVPADQTRKTILSGWGVSITNSSKNPDAAWKFINFLATPEISKKFSITFSARKSAATDPKYQDPQTKPFVDALAFAQPLPQIPQLTQVKQIVFNQIQSSLSGKITPEEAMKNASKEIDDLLAKK</sequence>
<gene>
    <name evidence="5" type="ORF">G9U52_16805</name>
</gene>
<evidence type="ECO:0000256" key="1">
    <source>
        <dbReference type="ARBA" id="ARBA00008520"/>
    </source>
</evidence>
<keyword evidence="3 4" id="KW-0732">Signal</keyword>
<proteinExistence type="inferred from homology"/>
<comment type="caution">
    <text evidence="5">The sequence shown here is derived from an EMBL/GenBank/DDBJ whole genome shotgun (WGS) entry which is preliminary data.</text>
</comment>
<evidence type="ECO:0000313" key="6">
    <source>
        <dbReference type="Proteomes" id="UP001165962"/>
    </source>
</evidence>
<dbReference type="Pfam" id="PF01547">
    <property type="entry name" value="SBP_bac_1"/>
    <property type="match status" value="1"/>
</dbReference>
<protein>
    <submittedName>
        <fullName evidence="5">ABC transporter substrate-binding protein</fullName>
    </submittedName>
</protein>
<dbReference type="Gene3D" id="3.40.190.10">
    <property type="entry name" value="Periplasmic binding protein-like II"/>
    <property type="match status" value="1"/>
</dbReference>
<dbReference type="PANTHER" id="PTHR30061:SF50">
    <property type="entry name" value="MALTOSE_MALTODEXTRIN-BINDING PERIPLASMIC PROTEIN"/>
    <property type="match status" value="1"/>
</dbReference>
<dbReference type="Proteomes" id="UP001165962">
    <property type="component" value="Unassembled WGS sequence"/>
</dbReference>
<dbReference type="PROSITE" id="PS51257">
    <property type="entry name" value="PROKAR_LIPOPROTEIN"/>
    <property type="match status" value="1"/>
</dbReference>
<dbReference type="InterPro" id="IPR006059">
    <property type="entry name" value="SBP"/>
</dbReference>
<comment type="similarity">
    <text evidence="1">Belongs to the bacterial solute-binding protein 1 family.</text>
</comment>
<dbReference type="EMBL" id="JAAOIW010000005">
    <property type="protein sequence ID" value="NHN31496.1"/>
    <property type="molecule type" value="Genomic_DNA"/>
</dbReference>
<dbReference type="PANTHER" id="PTHR30061">
    <property type="entry name" value="MALTOSE-BINDING PERIPLASMIC PROTEIN"/>
    <property type="match status" value="1"/>
</dbReference>
<evidence type="ECO:0000256" key="3">
    <source>
        <dbReference type="ARBA" id="ARBA00022729"/>
    </source>
</evidence>
<organism evidence="5 6">
    <name type="scientific">Paenibacillus agricola</name>
    <dbReference type="NCBI Taxonomy" id="2716264"/>
    <lineage>
        <taxon>Bacteria</taxon>
        <taxon>Bacillati</taxon>
        <taxon>Bacillota</taxon>
        <taxon>Bacilli</taxon>
        <taxon>Bacillales</taxon>
        <taxon>Paenibacillaceae</taxon>
        <taxon>Paenibacillus</taxon>
    </lineage>
</organism>
<feature type="signal peptide" evidence="4">
    <location>
        <begin position="1"/>
        <end position="22"/>
    </location>
</feature>
<name>A0ABX0JC41_9BACL</name>
<evidence type="ECO:0000256" key="2">
    <source>
        <dbReference type="ARBA" id="ARBA00022448"/>
    </source>
</evidence>
<keyword evidence="2" id="KW-0813">Transport</keyword>
<reference evidence="5" key="1">
    <citation type="submission" date="2020-03" db="EMBL/GenBank/DDBJ databases">
        <title>Draft sequencing of Paenibacilllus sp. S3N08.</title>
        <authorList>
            <person name="Kim D.-U."/>
        </authorList>
    </citation>
    <scope>NUCLEOTIDE SEQUENCE</scope>
    <source>
        <strain evidence="5">S3N08</strain>
    </source>
</reference>
<feature type="chain" id="PRO_5046324880" evidence="4">
    <location>
        <begin position="23"/>
        <end position="422"/>
    </location>
</feature>
<evidence type="ECO:0000256" key="4">
    <source>
        <dbReference type="SAM" id="SignalP"/>
    </source>
</evidence>
<keyword evidence="6" id="KW-1185">Reference proteome</keyword>
<dbReference type="CDD" id="cd14748">
    <property type="entry name" value="PBP2_UgpB"/>
    <property type="match status" value="1"/>
</dbReference>
<dbReference type="RefSeq" id="WP_166151553.1">
    <property type="nucleotide sequence ID" value="NZ_JAAOIW010000005.1"/>
</dbReference>
<dbReference type="SUPFAM" id="SSF53850">
    <property type="entry name" value="Periplasmic binding protein-like II"/>
    <property type="match status" value="1"/>
</dbReference>
<accession>A0ABX0JC41</accession>